<evidence type="ECO:0000256" key="1">
    <source>
        <dbReference type="ARBA" id="ARBA00022729"/>
    </source>
</evidence>
<dbReference type="SUPFAM" id="SSF51261">
    <property type="entry name" value="Duplicated hybrid motif"/>
    <property type="match status" value="1"/>
</dbReference>
<organism evidence="5 6">
    <name type="scientific">Nitratiruptor tergarcus DSM 16512</name>
    <dbReference type="NCBI Taxonomy" id="1069081"/>
    <lineage>
        <taxon>Bacteria</taxon>
        <taxon>Pseudomonadati</taxon>
        <taxon>Campylobacterota</taxon>
        <taxon>Epsilonproteobacteria</taxon>
        <taxon>Nautiliales</taxon>
        <taxon>Nitratiruptoraceae</taxon>
        <taxon>Nitratiruptor</taxon>
    </lineage>
</organism>
<proteinExistence type="predicted"/>
<keyword evidence="6" id="KW-1185">Reference proteome</keyword>
<keyword evidence="3" id="KW-0472">Membrane</keyword>
<dbReference type="STRING" id="1069081.SAMN05660197_0628"/>
<feature type="coiled-coil region" evidence="2">
    <location>
        <begin position="46"/>
        <end position="115"/>
    </location>
</feature>
<evidence type="ECO:0000259" key="4">
    <source>
        <dbReference type="Pfam" id="PF01551"/>
    </source>
</evidence>
<dbReference type="GO" id="GO:0004222">
    <property type="term" value="F:metalloendopeptidase activity"/>
    <property type="evidence" value="ECO:0007669"/>
    <property type="project" value="TreeGrafter"/>
</dbReference>
<dbReference type="OrthoDB" id="9815245at2"/>
<evidence type="ECO:0000313" key="6">
    <source>
        <dbReference type="Proteomes" id="UP000192602"/>
    </source>
</evidence>
<keyword evidence="2" id="KW-0175">Coiled coil</keyword>
<dbReference type="InterPro" id="IPR050570">
    <property type="entry name" value="Cell_wall_metabolism_enzyme"/>
</dbReference>
<dbReference type="InterPro" id="IPR016047">
    <property type="entry name" value="M23ase_b-sheet_dom"/>
</dbReference>
<protein>
    <submittedName>
        <fullName evidence="5">Membrane proteins related to metalloendopeptidases</fullName>
    </submittedName>
</protein>
<feature type="transmembrane region" description="Helical" evidence="3">
    <location>
        <begin position="26"/>
        <end position="46"/>
    </location>
</feature>
<keyword evidence="3" id="KW-0812">Transmembrane</keyword>
<dbReference type="RefSeq" id="WP_084275114.1">
    <property type="nucleotide sequence ID" value="NZ_AP026671.1"/>
</dbReference>
<dbReference type="PANTHER" id="PTHR21666">
    <property type="entry name" value="PEPTIDASE-RELATED"/>
    <property type="match status" value="1"/>
</dbReference>
<dbReference type="PANTHER" id="PTHR21666:SF289">
    <property type="entry name" value="L-ALA--D-GLU ENDOPEPTIDASE"/>
    <property type="match status" value="1"/>
</dbReference>
<evidence type="ECO:0000256" key="3">
    <source>
        <dbReference type="SAM" id="Phobius"/>
    </source>
</evidence>
<evidence type="ECO:0000256" key="2">
    <source>
        <dbReference type="SAM" id="Coils"/>
    </source>
</evidence>
<dbReference type="Pfam" id="PF01551">
    <property type="entry name" value="Peptidase_M23"/>
    <property type="match status" value="1"/>
</dbReference>
<dbReference type="Gene3D" id="2.70.70.10">
    <property type="entry name" value="Glucose Permease (Domain IIA)"/>
    <property type="match status" value="1"/>
</dbReference>
<accession>A0A1W1WT03</accession>
<feature type="domain" description="M23ase beta-sheet core" evidence="4">
    <location>
        <begin position="165"/>
        <end position="260"/>
    </location>
</feature>
<dbReference type="Proteomes" id="UP000192602">
    <property type="component" value="Unassembled WGS sequence"/>
</dbReference>
<dbReference type="InterPro" id="IPR011055">
    <property type="entry name" value="Dup_hybrid_motif"/>
</dbReference>
<keyword evidence="3" id="KW-1133">Transmembrane helix</keyword>
<name>A0A1W1WT03_9BACT</name>
<dbReference type="EMBL" id="FWWZ01000001">
    <property type="protein sequence ID" value="SMC08853.1"/>
    <property type="molecule type" value="Genomic_DNA"/>
</dbReference>
<reference evidence="6" key="1">
    <citation type="submission" date="2017-04" db="EMBL/GenBank/DDBJ databases">
        <authorList>
            <person name="Varghese N."/>
            <person name="Submissions S."/>
        </authorList>
    </citation>
    <scope>NUCLEOTIDE SEQUENCE [LARGE SCALE GENOMIC DNA]</scope>
    <source>
        <strain evidence="6">DSM 16512</strain>
    </source>
</reference>
<dbReference type="FunFam" id="2.70.70.10:FF:000006">
    <property type="entry name" value="M23 family peptidase"/>
    <property type="match status" value="1"/>
</dbReference>
<sequence length="307" mass="35353">MKNRYIITITTVNGTKHYNVRHIIKYILAALLFLIVTIITAGYFYIDFLKSKIVKIENEKVTLIKDKKRLQKDIVKLNSNIAQLNLELVDKKHNLEELGSKINDLEEQLGLVNEEFFGKVDLKALSMRDKTKILQLIPSGRPVKDFRITAGFGWRRHPILKKREFHPGIDLAAKGKVPIYATADGVVTDAAYNRYGYGNIIKIAHIDGFSTIYAHLKKRLVKKGDFVHKGDIIGYMGSTGLSTGQHLHYEVRFNKKPLNPLQFIRWNVEKFDTIFEKERRVPWESLAKAVKVMLSQKRQHSSPKVQK</sequence>
<dbReference type="CDD" id="cd12797">
    <property type="entry name" value="M23_peptidase"/>
    <property type="match status" value="1"/>
</dbReference>
<gene>
    <name evidence="5" type="ORF">SAMN05660197_0628</name>
</gene>
<dbReference type="AlphaFoldDB" id="A0A1W1WT03"/>
<keyword evidence="1" id="KW-0732">Signal</keyword>
<evidence type="ECO:0000313" key="5">
    <source>
        <dbReference type="EMBL" id="SMC08853.1"/>
    </source>
</evidence>